<feature type="transmembrane region" description="Helical" evidence="2">
    <location>
        <begin position="134"/>
        <end position="155"/>
    </location>
</feature>
<evidence type="ECO:0008006" key="5">
    <source>
        <dbReference type="Google" id="ProtNLM"/>
    </source>
</evidence>
<dbReference type="AlphaFoldDB" id="A0A147KG63"/>
<dbReference type="Pfam" id="PF19877">
    <property type="entry name" value="DUF6350"/>
    <property type="match status" value="1"/>
</dbReference>
<evidence type="ECO:0000313" key="3">
    <source>
        <dbReference type="EMBL" id="KUP96304.1"/>
    </source>
</evidence>
<proteinExistence type="predicted"/>
<organism evidence="3 4">
    <name type="scientific">Thermobifida cellulosilytica TB100</name>
    <dbReference type="NCBI Taxonomy" id="665004"/>
    <lineage>
        <taxon>Bacteria</taxon>
        <taxon>Bacillati</taxon>
        <taxon>Actinomycetota</taxon>
        <taxon>Actinomycetes</taxon>
        <taxon>Streptosporangiales</taxon>
        <taxon>Nocardiopsidaceae</taxon>
        <taxon>Thermobifida</taxon>
    </lineage>
</organism>
<feature type="transmembrane region" description="Helical" evidence="2">
    <location>
        <begin position="353"/>
        <end position="374"/>
    </location>
</feature>
<gene>
    <name evidence="3" type="ORF">AC529_13050</name>
</gene>
<feature type="transmembrane region" description="Helical" evidence="2">
    <location>
        <begin position="280"/>
        <end position="298"/>
    </location>
</feature>
<dbReference type="EMBL" id="LGEM01000096">
    <property type="protein sequence ID" value="KUP96304.1"/>
    <property type="molecule type" value="Genomic_DNA"/>
</dbReference>
<feature type="transmembrane region" description="Helical" evidence="2">
    <location>
        <begin position="66"/>
        <end position="82"/>
    </location>
</feature>
<keyword evidence="2" id="KW-1133">Transmembrane helix</keyword>
<name>A0A147KG63_THECS</name>
<sequence>MYTSGGIGAATAAAVGLATLTTLTLAGWIAAPPSAFSDDIVDVFRIAIRMWLVGHHVELATSDGRVGLFPMGLLVLPGLLLYHSGRRLARVCALPRLRHSFQAALALAGPYAAIAGTLALVGRDDAVQPSMPQALVTGFLLAFTAGGLGALRQLLKDREIPWRRLLDLMPLRLRALLTGLFTASTVLALTGTLLFFAGLAAGFGEAVETTRELRPGVVGGILLFVVQLLYLPNAIVFGVSYAVGPGFAFGADTVVAPTGVALGPLPALPMLAALPDSGPAPVLSLVTLAAPFLAGALGGRRTLRGAPVPVNEAAPLWGFVCGAVTGALWAGLAALAGGPLGADRLAEIGASPWQVGMVTALEVGVSAAIAAWVVNWRYLRQTAGAEPADRRGAASPPRGGRGSAPAARRPSRPTRERAPRVRLPRPQWGAGRGRADEDDSEDLYGITYEAETPPPVPDDEEARR</sequence>
<evidence type="ECO:0000313" key="4">
    <source>
        <dbReference type="Proteomes" id="UP000074382"/>
    </source>
</evidence>
<feature type="transmembrane region" description="Helical" evidence="2">
    <location>
        <begin position="221"/>
        <end position="242"/>
    </location>
</feature>
<accession>A0A147KG63</accession>
<keyword evidence="4" id="KW-1185">Reference proteome</keyword>
<evidence type="ECO:0000256" key="1">
    <source>
        <dbReference type="SAM" id="MobiDB-lite"/>
    </source>
</evidence>
<keyword evidence="2" id="KW-0812">Transmembrane</keyword>
<feature type="transmembrane region" description="Helical" evidence="2">
    <location>
        <begin position="176"/>
        <end position="201"/>
    </location>
</feature>
<evidence type="ECO:0000256" key="2">
    <source>
        <dbReference type="SAM" id="Phobius"/>
    </source>
</evidence>
<dbReference type="STRING" id="665004.AC529_13050"/>
<feature type="transmembrane region" description="Helical" evidence="2">
    <location>
        <begin position="254"/>
        <end position="274"/>
    </location>
</feature>
<feature type="compositionally biased region" description="Low complexity" evidence="1">
    <location>
        <begin position="393"/>
        <end position="408"/>
    </location>
</feature>
<dbReference type="PATRIC" id="fig|665004.4.peg.3996"/>
<dbReference type="InterPro" id="IPR045931">
    <property type="entry name" value="DUF6350"/>
</dbReference>
<feature type="region of interest" description="Disordered" evidence="1">
    <location>
        <begin position="385"/>
        <end position="464"/>
    </location>
</feature>
<protein>
    <recommendedName>
        <fullName evidence="5">Integral membrane protein</fullName>
    </recommendedName>
</protein>
<reference evidence="4" key="1">
    <citation type="journal article" date="2017" name="Acta Aliment.">
        <title>Plant polysaccharide degrading enzyme system of Thermpbifida cellulosilytica TB100 revealed by de novo genome project data.</title>
        <authorList>
            <person name="Toth A."/>
            <person name="Baka E."/>
            <person name="Luzics S."/>
            <person name="Bata-Vidacs I."/>
            <person name="Nagy I."/>
            <person name="Balint B."/>
            <person name="Herceg R."/>
            <person name="Olasz F."/>
            <person name="Wilk T."/>
            <person name="Nagy T."/>
            <person name="Kriszt B."/>
            <person name="Nagy I."/>
            <person name="Kukolya J."/>
        </authorList>
    </citation>
    <scope>NUCLEOTIDE SEQUENCE [LARGE SCALE GENOMIC DNA]</scope>
    <source>
        <strain evidence="4">TB100</strain>
    </source>
</reference>
<keyword evidence="2" id="KW-0472">Membrane</keyword>
<comment type="caution">
    <text evidence="3">The sequence shown here is derived from an EMBL/GenBank/DDBJ whole genome shotgun (WGS) entry which is preliminary data.</text>
</comment>
<feature type="transmembrane region" description="Helical" evidence="2">
    <location>
        <begin position="319"/>
        <end position="341"/>
    </location>
</feature>
<dbReference type="Proteomes" id="UP000074382">
    <property type="component" value="Unassembled WGS sequence"/>
</dbReference>
<feature type="transmembrane region" description="Helical" evidence="2">
    <location>
        <begin position="103"/>
        <end position="122"/>
    </location>
</feature>